<dbReference type="RefSeq" id="WP_008826807.1">
    <property type="nucleotide sequence ID" value="NZ_AFNU02000002.1"/>
</dbReference>
<sequence length="254" mass="29538">MELDKIYTELYDENQRLNKSKASSVEFITNTKYITDFLSEGAKILDIGAGTGVYSIYLADKGYDVTSVEPVKRNLECLKSKIKENMTINPFQGNALDLSMIKDDSYDLVLNMGPLYHLKSEEERIRAIQESVRVCKKGGKIFFAYISNDMVFITESLMYNSKFLGSDLYNHETMKVVDEPFTFLTVKYMNDLMRKLNLKEIKHFSSDGYAELLEEKVNALNDKQFKEWLKFHFYMCEKKEMLGSSHHIMFVTEK</sequence>
<dbReference type="OrthoDB" id="9804312at2"/>
<name>U2DY43_9MOLU</name>
<dbReference type="Gene3D" id="3.40.50.150">
    <property type="entry name" value="Vaccinia Virus protein VP39"/>
    <property type="match status" value="1"/>
</dbReference>
<keyword evidence="2" id="KW-0489">Methyltransferase</keyword>
<dbReference type="STRING" id="1033810.HLPCO_000801"/>
<dbReference type="Pfam" id="PF08241">
    <property type="entry name" value="Methyltransf_11"/>
    <property type="match status" value="1"/>
</dbReference>
<keyword evidence="2" id="KW-0808">Transferase</keyword>
<evidence type="ECO:0000259" key="1">
    <source>
        <dbReference type="Pfam" id="PF08241"/>
    </source>
</evidence>
<dbReference type="Proteomes" id="UP000005707">
    <property type="component" value="Unassembled WGS sequence"/>
</dbReference>
<dbReference type="GO" id="GO:0032259">
    <property type="term" value="P:methylation"/>
    <property type="evidence" value="ECO:0007669"/>
    <property type="project" value="UniProtKB-KW"/>
</dbReference>
<organism evidence="2 3">
    <name type="scientific">Haloplasma contractile SSD-17B</name>
    <dbReference type="NCBI Taxonomy" id="1033810"/>
    <lineage>
        <taxon>Bacteria</taxon>
        <taxon>Bacillati</taxon>
        <taxon>Mycoplasmatota</taxon>
        <taxon>Mollicutes</taxon>
        <taxon>Haloplasmatales</taxon>
        <taxon>Haloplasmataceae</taxon>
        <taxon>Haloplasma</taxon>
    </lineage>
</organism>
<evidence type="ECO:0000313" key="3">
    <source>
        <dbReference type="Proteomes" id="UP000005707"/>
    </source>
</evidence>
<dbReference type="EMBL" id="AFNU02000002">
    <property type="protein sequence ID" value="ERJ13182.1"/>
    <property type="molecule type" value="Genomic_DNA"/>
</dbReference>
<comment type="caution">
    <text evidence="2">The sequence shown here is derived from an EMBL/GenBank/DDBJ whole genome shotgun (WGS) entry which is preliminary data.</text>
</comment>
<dbReference type="AlphaFoldDB" id="U2DY43"/>
<gene>
    <name evidence="2" type="ORF">HLPCO_000801</name>
</gene>
<protein>
    <submittedName>
        <fullName evidence="2">Trans-aconitate 2-methyltransferase protein</fullName>
        <ecNumber evidence="2">2.1.1.144</ecNumber>
    </submittedName>
</protein>
<dbReference type="CDD" id="cd02440">
    <property type="entry name" value="AdoMet_MTases"/>
    <property type="match status" value="1"/>
</dbReference>
<dbReference type="eggNOG" id="COG2226">
    <property type="taxonomic scope" value="Bacteria"/>
</dbReference>
<dbReference type="GO" id="GO:0030798">
    <property type="term" value="F:trans-aconitate 2-methyltransferase activity"/>
    <property type="evidence" value="ECO:0007669"/>
    <property type="project" value="UniProtKB-EC"/>
</dbReference>
<dbReference type="InParanoid" id="U2DY43"/>
<dbReference type="SUPFAM" id="SSF53335">
    <property type="entry name" value="S-adenosyl-L-methionine-dependent methyltransferases"/>
    <property type="match status" value="1"/>
</dbReference>
<dbReference type="EC" id="2.1.1.144" evidence="2"/>
<dbReference type="PANTHER" id="PTHR43861">
    <property type="entry name" value="TRANS-ACONITATE 2-METHYLTRANSFERASE-RELATED"/>
    <property type="match status" value="1"/>
</dbReference>
<proteinExistence type="predicted"/>
<accession>U2DY43</accession>
<reference evidence="2 3" key="1">
    <citation type="journal article" date="2011" name="J. Bacteriol.">
        <title>Genome sequence of Haloplasma contractile, an unusual contractile bacterium from a deep-sea anoxic brine lake.</title>
        <authorList>
            <person name="Antunes A."/>
            <person name="Alam I."/>
            <person name="El Dorry H."/>
            <person name="Siam R."/>
            <person name="Robertson A."/>
            <person name="Bajic V.B."/>
            <person name="Stingl U."/>
        </authorList>
    </citation>
    <scope>NUCLEOTIDE SEQUENCE [LARGE SCALE GENOMIC DNA]</scope>
    <source>
        <strain evidence="2 3">SSD-17B</strain>
    </source>
</reference>
<dbReference type="InterPro" id="IPR013216">
    <property type="entry name" value="Methyltransf_11"/>
</dbReference>
<reference evidence="2 3" key="2">
    <citation type="journal article" date="2013" name="PLoS ONE">
        <title>INDIGO - INtegrated Data Warehouse of MIcrobial GenOmes with Examples from the Red Sea Extremophiles.</title>
        <authorList>
            <person name="Alam I."/>
            <person name="Antunes A."/>
            <person name="Kamau A.A."/>
            <person name="Ba Alawi W."/>
            <person name="Kalkatawi M."/>
            <person name="Stingl U."/>
            <person name="Bajic V.B."/>
        </authorList>
    </citation>
    <scope>NUCLEOTIDE SEQUENCE [LARGE SCALE GENOMIC DNA]</scope>
    <source>
        <strain evidence="2 3">SSD-17B</strain>
    </source>
</reference>
<evidence type="ECO:0000313" key="2">
    <source>
        <dbReference type="EMBL" id="ERJ13182.1"/>
    </source>
</evidence>
<feature type="domain" description="Methyltransferase type 11" evidence="1">
    <location>
        <begin position="45"/>
        <end position="143"/>
    </location>
</feature>
<keyword evidence="3" id="KW-1185">Reference proteome</keyword>
<dbReference type="InterPro" id="IPR029063">
    <property type="entry name" value="SAM-dependent_MTases_sf"/>
</dbReference>